<gene>
    <name evidence="1" type="ORF">C0186_00400</name>
</gene>
<proteinExistence type="predicted"/>
<evidence type="ECO:0000313" key="2">
    <source>
        <dbReference type="Proteomes" id="UP000242288"/>
    </source>
</evidence>
<sequence>MAEQKPMCIICAWRATCQKQFSLKAGQKCPDFVKDVTVKTEEDEEKQKEKEEKE</sequence>
<protein>
    <submittedName>
        <fullName evidence="1">Uncharacterized protein</fullName>
    </submittedName>
</protein>
<accession>A0A2J6WQX9</accession>
<evidence type="ECO:0000313" key="1">
    <source>
        <dbReference type="EMBL" id="PMP72765.1"/>
    </source>
</evidence>
<dbReference type="Proteomes" id="UP000242288">
    <property type="component" value="Unassembled WGS sequence"/>
</dbReference>
<dbReference type="EMBL" id="PNIO01000004">
    <property type="protein sequence ID" value="PMP72765.1"/>
    <property type="molecule type" value="Genomic_DNA"/>
</dbReference>
<reference evidence="1 2" key="1">
    <citation type="submission" date="2018-01" db="EMBL/GenBank/DDBJ databases">
        <title>Metagenomic assembled genomes from two thermal pools in the Uzon Caldera, Kamchatka, Russia.</title>
        <authorList>
            <person name="Wilkins L."/>
            <person name="Ettinger C."/>
        </authorList>
    </citation>
    <scope>NUCLEOTIDE SEQUENCE [LARGE SCALE GENOMIC DNA]</scope>
    <source>
        <strain evidence="1">ZAV-04</strain>
    </source>
</reference>
<name>A0A2J6WQX9_9BACT</name>
<organism evidence="1 2">
    <name type="scientific">Thermodesulfovibrio aggregans</name>
    <dbReference type="NCBI Taxonomy" id="86166"/>
    <lineage>
        <taxon>Bacteria</taxon>
        <taxon>Pseudomonadati</taxon>
        <taxon>Nitrospirota</taxon>
        <taxon>Thermodesulfovibrionia</taxon>
        <taxon>Thermodesulfovibrionales</taxon>
        <taxon>Thermodesulfovibrionaceae</taxon>
        <taxon>Thermodesulfovibrio</taxon>
    </lineage>
</organism>
<comment type="caution">
    <text evidence="1">The sequence shown here is derived from an EMBL/GenBank/DDBJ whole genome shotgun (WGS) entry which is preliminary data.</text>
</comment>
<dbReference type="AlphaFoldDB" id="A0A2J6WQX9"/>